<gene>
    <name evidence="10" type="ORF">LNINA_LOCUS2341</name>
</gene>
<keyword evidence="5 8" id="KW-1133">Transmembrane helix</keyword>
<keyword evidence="4" id="KW-0067">ATP-binding</keyword>
<dbReference type="InterPro" id="IPR003593">
    <property type="entry name" value="AAA+_ATPase"/>
</dbReference>
<evidence type="ECO:0000256" key="2">
    <source>
        <dbReference type="ARBA" id="ARBA00022692"/>
    </source>
</evidence>
<evidence type="ECO:0000256" key="6">
    <source>
        <dbReference type="ARBA" id="ARBA00023136"/>
    </source>
</evidence>
<dbReference type="InterPro" id="IPR026082">
    <property type="entry name" value="ABCA"/>
</dbReference>
<dbReference type="SUPFAM" id="SSF52540">
    <property type="entry name" value="P-loop containing nucleoside triphosphate hydrolases"/>
    <property type="match status" value="2"/>
</dbReference>
<dbReference type="GO" id="GO:0005524">
    <property type="term" value="F:ATP binding"/>
    <property type="evidence" value="ECO:0007669"/>
    <property type="project" value="UniProtKB-KW"/>
</dbReference>
<feature type="domain" description="ABC transporter" evidence="9">
    <location>
        <begin position="2796"/>
        <end position="3017"/>
    </location>
</feature>
<dbReference type="Pfam" id="PF12698">
    <property type="entry name" value="ABC2_membrane_3"/>
    <property type="match status" value="2"/>
</dbReference>
<dbReference type="Gene3D" id="3.40.50.300">
    <property type="entry name" value="P-loop containing nucleotide triphosphate hydrolases"/>
    <property type="match status" value="2"/>
</dbReference>
<reference evidence="10 11" key="1">
    <citation type="submission" date="2023-11" db="EMBL/GenBank/DDBJ databases">
        <authorList>
            <person name="Okamura Y."/>
        </authorList>
    </citation>
    <scope>NUCLEOTIDE SEQUENCE [LARGE SCALE GENOMIC DNA]</scope>
</reference>
<accession>A0AAV1IYX6</accession>
<feature type="transmembrane region" description="Helical" evidence="8">
    <location>
        <begin position="24"/>
        <end position="46"/>
    </location>
</feature>
<feature type="region of interest" description="Disordered" evidence="7">
    <location>
        <begin position="3114"/>
        <end position="3142"/>
    </location>
</feature>
<dbReference type="PROSITE" id="PS50893">
    <property type="entry name" value="ABC_TRANSPORTER_2"/>
    <property type="match status" value="2"/>
</dbReference>
<dbReference type="InterPro" id="IPR027417">
    <property type="entry name" value="P-loop_NTPase"/>
</dbReference>
<evidence type="ECO:0000256" key="4">
    <source>
        <dbReference type="ARBA" id="ARBA00022840"/>
    </source>
</evidence>
<feature type="transmembrane region" description="Helical" evidence="8">
    <location>
        <begin position="2672"/>
        <end position="2696"/>
    </location>
</feature>
<comment type="subcellular location">
    <subcellularLocation>
        <location evidence="1">Membrane</location>
        <topology evidence="1">Multi-pass membrane protein</topology>
    </subcellularLocation>
</comment>
<dbReference type="CDD" id="cd03263">
    <property type="entry name" value="ABC_subfamily_A"/>
    <property type="match status" value="2"/>
</dbReference>
<feature type="transmembrane region" description="Helical" evidence="8">
    <location>
        <begin position="3486"/>
        <end position="3506"/>
    </location>
</feature>
<evidence type="ECO:0000259" key="9">
    <source>
        <dbReference type="PROSITE" id="PS50893"/>
    </source>
</evidence>
<dbReference type="EMBL" id="CAVLEF010000003">
    <property type="protein sequence ID" value="CAK1542445.1"/>
    <property type="molecule type" value="Genomic_DNA"/>
</dbReference>
<dbReference type="SMART" id="SM00382">
    <property type="entry name" value="AAA"/>
    <property type="match status" value="2"/>
</dbReference>
<feature type="transmembrane region" description="Helical" evidence="8">
    <location>
        <begin position="3415"/>
        <end position="3441"/>
    </location>
</feature>
<comment type="caution">
    <text evidence="10">The sequence shown here is derived from an EMBL/GenBank/DDBJ whole genome shotgun (WGS) entry which is preliminary data.</text>
</comment>
<dbReference type="InterPro" id="IPR013525">
    <property type="entry name" value="ABC2_TM"/>
</dbReference>
<dbReference type="Pfam" id="PF00005">
    <property type="entry name" value="ABC_tran"/>
    <property type="match status" value="2"/>
</dbReference>
<evidence type="ECO:0000313" key="10">
    <source>
        <dbReference type="EMBL" id="CAK1542445.1"/>
    </source>
</evidence>
<keyword evidence="11" id="KW-1185">Reference proteome</keyword>
<dbReference type="PANTHER" id="PTHR19229">
    <property type="entry name" value="ATP-BINDING CASSETTE TRANSPORTER SUBFAMILY A ABCA"/>
    <property type="match status" value="1"/>
</dbReference>
<feature type="transmembrane region" description="Helical" evidence="8">
    <location>
        <begin position="2750"/>
        <end position="2771"/>
    </location>
</feature>
<feature type="transmembrane region" description="Helical" evidence="8">
    <location>
        <begin position="3168"/>
        <end position="3190"/>
    </location>
</feature>
<dbReference type="GO" id="GO:0140359">
    <property type="term" value="F:ABC-type transporter activity"/>
    <property type="evidence" value="ECO:0007669"/>
    <property type="project" value="InterPro"/>
</dbReference>
<feature type="transmembrane region" description="Helical" evidence="8">
    <location>
        <begin position="3373"/>
        <end position="3395"/>
    </location>
</feature>
<evidence type="ECO:0000256" key="7">
    <source>
        <dbReference type="SAM" id="MobiDB-lite"/>
    </source>
</evidence>
<keyword evidence="2 8" id="KW-0812">Transmembrane</keyword>
<feature type="transmembrane region" description="Helical" evidence="8">
    <location>
        <begin position="3569"/>
        <end position="3589"/>
    </location>
</feature>
<dbReference type="InterPro" id="IPR003439">
    <property type="entry name" value="ABC_transporter-like_ATP-bd"/>
</dbReference>
<feature type="transmembrane region" description="Helical" evidence="8">
    <location>
        <begin position="2568"/>
        <end position="2589"/>
    </location>
</feature>
<feature type="transmembrane region" description="Helical" evidence="8">
    <location>
        <begin position="2609"/>
        <end position="2634"/>
    </location>
</feature>
<evidence type="ECO:0000313" key="11">
    <source>
        <dbReference type="Proteomes" id="UP001497472"/>
    </source>
</evidence>
<feature type="domain" description="ABC transporter" evidence="9">
    <location>
        <begin position="3673"/>
        <end position="3900"/>
    </location>
</feature>
<keyword evidence="3" id="KW-0547">Nucleotide-binding</keyword>
<evidence type="ECO:0000256" key="1">
    <source>
        <dbReference type="ARBA" id="ARBA00004141"/>
    </source>
</evidence>
<protein>
    <recommendedName>
        <fullName evidence="9">ABC transporter domain-containing protein</fullName>
    </recommendedName>
</protein>
<proteinExistence type="predicted"/>
<dbReference type="GO" id="GO:0005319">
    <property type="term" value="F:lipid transporter activity"/>
    <property type="evidence" value="ECO:0007669"/>
    <property type="project" value="TreeGrafter"/>
</dbReference>
<dbReference type="FunFam" id="3.40.50.300:FF:001253">
    <property type="entry name" value="ATP-binding cassette protein subfamily A, member 10"/>
    <property type="match status" value="1"/>
</dbReference>
<name>A0AAV1IYX6_9NEOP</name>
<organism evidence="10 11">
    <name type="scientific">Leptosia nina</name>
    <dbReference type="NCBI Taxonomy" id="320188"/>
    <lineage>
        <taxon>Eukaryota</taxon>
        <taxon>Metazoa</taxon>
        <taxon>Ecdysozoa</taxon>
        <taxon>Arthropoda</taxon>
        <taxon>Hexapoda</taxon>
        <taxon>Insecta</taxon>
        <taxon>Pterygota</taxon>
        <taxon>Neoptera</taxon>
        <taxon>Endopterygota</taxon>
        <taxon>Lepidoptera</taxon>
        <taxon>Glossata</taxon>
        <taxon>Ditrysia</taxon>
        <taxon>Papilionoidea</taxon>
        <taxon>Pieridae</taxon>
        <taxon>Pierinae</taxon>
        <taxon>Leptosia</taxon>
    </lineage>
</organism>
<feature type="transmembrane region" description="Helical" evidence="8">
    <location>
        <begin position="2646"/>
        <end position="2666"/>
    </location>
</feature>
<feature type="compositionally biased region" description="Low complexity" evidence="7">
    <location>
        <begin position="3116"/>
        <end position="3135"/>
    </location>
</feature>
<dbReference type="GO" id="GO:0016887">
    <property type="term" value="F:ATP hydrolysis activity"/>
    <property type="evidence" value="ECO:0007669"/>
    <property type="project" value="InterPro"/>
</dbReference>
<dbReference type="PANTHER" id="PTHR19229:SF263">
    <property type="entry name" value="CHROMOSOME UNDETERMINED SCAFFOLD_17, WHOLE GENOME SHOTGUN SEQUENCE"/>
    <property type="match status" value="1"/>
</dbReference>
<evidence type="ECO:0000256" key="8">
    <source>
        <dbReference type="SAM" id="Phobius"/>
    </source>
</evidence>
<dbReference type="GO" id="GO:0016020">
    <property type="term" value="C:membrane"/>
    <property type="evidence" value="ECO:0007669"/>
    <property type="project" value="UniProtKB-SubCell"/>
</dbReference>
<keyword evidence="6 8" id="KW-0472">Membrane</keyword>
<feature type="transmembrane region" description="Helical" evidence="8">
    <location>
        <begin position="3453"/>
        <end position="3474"/>
    </location>
</feature>
<dbReference type="Proteomes" id="UP001497472">
    <property type="component" value="Unassembled WGS sequence"/>
</dbReference>
<sequence length="4025" mass="451550">MGGSGGQLRLLLWKDYLMRKRKPITIVGLLWAVGVISSICIVRYNIDNQDFPTCQFAARALPSAGLLTFLQSFICNVNNDCSTMEQFEEIPTYENSKLTQLKRQLGPVIYNESVIEVAGSIPDALKLLATIADVADEPTFLEITKNGLKVEDIFQNPKRVKRYLMNEMEFSNDVTNSLMSAHLGLAAILEGDLDRCSESSMMRTIRIENPQQLTIFVHKLCSLSEQDLQKLFTDLLLELDIGKYVTMAGNMYEKVSGDQRVTQLGRLSTAVLRMLSPRNFLPPELNGILYGDQDNFSYVPLSMINKLMNLFQPTFQDTVSYKTLKDFTDALIVGIKYLNSVLKTEDSDFNEDVQLKRMSNILNKAVAVAQDISDNDTTIDAFSVLTRITNLALKFLTKEQKHNVLFYSTLLSKLVEVAHKMININTNIHQLIYDVSLRNPKGVRVLLSLPLQAVAKGLDGLADPERAQIITSNIDDPVQPFCDLKKIRKFFLVSKDEAMNLKSRLCTDAWKIYVNDMITSFGTYEAKANINAIASLFIMDAVGSDISDQLYAIDKDFEVLKNFTQLITDLDKKETPNLDWNSIFDTKRDAEFLKVVKLKENLGKLILLTVHGCLAKEVVIQNPLLEFKVSPFLKDTTTMVTVVNEQLALSSKETAEKAKKIYPDLLMVLALTALDEKKTFKSLSTPSKNIFCHGVEEASAYLSFPDIDRSSFVITQCDVSNEIENALNADSVLSKGIAAVKRANHSVVEEINWTKLIRGLKEMYMTIEEDYPYVLEFRSYGMDKMAQQHIEQLFLQAKSYWFSLRSLKRICILSINIGFRVMDLLDYDAFNLSQEFWLKIKYYFAISTGPMNVINDFIELVHDISKNTTPLTDIPLETATIMNSALSNLPNLVVETVDIVVKNDVKVDSILNILNSASPWPCGSSLTELVQFSPPSNKAVQSLESLICFNKTFQGEWKAYLDQKNVTMYKSTQWNVTKLAPHVFLKFAEVFDRTLDNFDVLGEIFQNTIQDSDNGKLTIMAAWKYTIDTFNTSDGDVILRKFFTKVDAVINSINISTANNVSLHTLWQDYINCTDSVYMDNACRETGRATWTNTLKFISMAMGNFTDDFGTYMKEANAENATILQMVGFTSKSMLYKMYEKVPELIGVLINSYWDLGFMQQVRRASLTQFWDCEALLTSLNPGPDSSITPEMLRSFEPLICPSMLYWLSMPTGANSLLDIIAKPQYLFFTLHTTKFSSNFNKAYVTSIDLLNVLRELGAQNAIIKIDLSIETLKSKLENTIDAVVSYRIEKNDPSYIAFNEMLIKQSVSTIYLTRTVAIVNRMSDLLKSVKIDDVITNVSDEDKKAIENDIISIKRLYTRRASEIIGIHFDVITDVLWTNRNDFKITNALEIMCDNLKNNDTSKEILGESTRIRAIICSKQYKIVYSAVQHVVDDHLEDDRRSLSNIIKVLQNESSEDVSNIFEFIKNRSSIVSALKRSIKYASDLDIPIYLQYLHSNIEHYNVILNFLAGNDWWGELRSIYTGPLSTTFLDSVERIFDIADDVLHNLDKIRLVKVFRDVNINNTESFCLPNMTLSDYIPDGTGLLSSLHHQICGDKIKLFKEIPPLLFASQGYEEELSLPTTVNYHDLNGDITRAEALLASIVREPQPPQLPVWVTEHNVARFKSAMLNVLTNETLTKISFGLIVNVVDASTLYLKDTYCGACSQVTSWAKQITLQLFKKPEYENFLCSVREMDLDEIYLALKNHFHWDMAIGELIATRNYTKYELNKSINEMLEQIKLNLLEDMTANRSVLECLEENAKRNHFSIATLANEIIYRIIRLFRADLPHLQDVAGFTRLPYVIQLQKDVAHNLDVSISLEKLMQNNDNATNVLGDTLDKYGLHAFKHSGLNLFSVNGFPVETTSFKFHKNLCKLYNCTQMAYVLREILNSTLIKEMISKLPELQEKEFWRFNFIANILEPIEAVLEQAGMILRLLSRMDMKGVFNGNLKALIDFLMQLIMNDSSSGFIGSIKAIVNETAPLLQGTVLETDILALADGLQVLTTFRNYIVDNDINITLSDIFTSPHRLKMSFENIGLNNSEFWKYAPNLYNGHISLKPLFSQEDGIYNIRKFVCEEDSISQVLIPGDLDSFTSKEFDLVVKEQFCLIDDVQAKSIVPVLIENINFSFIMDKVKSFLLSKLYAASNLTAIEGNTIFSKVSDMATLIPLVQQNIGTLTDSLAKEPLIQRLKGGFSIGGLMSSPEMLADVGNMVCGKPFFSGVSRFYKSIVSSVDLSSQPEEEQLQALPTDFCRSVYTEVVNMEGGKIVWSFIKPLLMGKILYTPPSHIVQRIIEKANGTFSPMVQLFDLVHSFAHAFSSVDRISAHKAGLIALHDMLGDEQYQEIRVALLGNMSVPRIDLDELLGGIGDTESLGRLLMTASNFMRCVNLDRFKAVPDEHKLTEEAVRLTRVNEFTAGLVFLNATELPGGALANIEYKIRVDIDNAPTTKRTKNYLWTPGPEAGFLENMRYFRGFIQIQDIIEKAIIQLSASSRTKREVPANADLDWSIYTQQNPYPCYRKDLFQTSLYESQALIVAFFFSFLFTVSSAVRFILADKESGNTMLMSVMGVNLSYHTFSWFLCSLVEMSLTMFLACLVLYYGHILPRTAPSLTFTLLFIFGLSVLSFCYLMGKLFKTASVGAICAALGYLTTFMPFVLILSLEAVLTSGLKIFVSLSMSSSLCYAFLFIGRFEAMGIGAGWAQLWDSPDNSGDMNIAVAAIMMLVDACLYFVIGYLVEMFWGLKKVQSNVTHIASTDEKAGVSIINITKVYGRGSKPALAGVSVELRPGQVTTLLGHNGAGKSTLLNILTGMLKPTSGQVVIRSDNGGVTRIGVCPQRDVLYEHMTAREHVYLYARLRQAPNSEIDSILKVVSLGHVSSELVSRLSGGTRRRLCVALAFVGQPHLVTLDEPTSGVDPQARREIWSMIMKLRENRTILLTTHHLDEAELLSDQVVIMHKGHIHTTGSPIEIKRSLGSGYKLTVSFDKSEDQSATDIEEKTKTVLEVTKNVVKNASLLDVSGREVEINVPFYDEHGVSNDFETLCSTLEQGASWLEFRTFNMECTSLEQVFFNICNQEHHNVPSATDTASKSASTSSIKTDSAPLVPPDGPLKGTSLQQFKALLYKRYTHYMRNRWLLFLLIVLPSLFVTVAMGFATIRPPADNEVSLKLDPTLYEPTTDYLIPRPTQYFYESDILAREVMAILQHEQHSRNWTSDDSLICKCVDSRQQCEITENVSRPNQMLLPDVDTLNEWLVTSQQVYIEKRYGGYSSSLANNITNLISWYNNKGHHALPAYLNHLNRALLRAASGDEEANLTLYTHPLKISNEQLNKDNVYQHIADAGISAMLLIGYSLVSAGAAIYLVTERMDKQKRLQLLCGVSPTLYWSTALFCDMLVIVINMAITVVILKIFNFPVFVARNNLPAICVLTLLYGFACSGVVYVAEKFFTEASLANMVLFCGNTFVALSGIALLLVLDIISDSDETDHARWVLHKIFMLSPQFVLADGLLEIAKNTIQAQVLGAFGMDTYRQPFGSNLVLYHYIALIAVGALLFLLNLAIEYHYFDDLITRFGPRYKKCRNKGVLEQDVQREERRVTAAVAPLRLRTIGNINAGFVDSKEDLKSNSLKRSTLTGIGSSDVISCVHVSRLYPAASGYRIAVDDLTLGIPPSECTALLGQNGAGKSSTFSMLTAELRPSAGQIYFKDEPVNQRDLCQGLISYCPQRDALDSLLTVRETLQFFCTLRGLTSQDEIIKRTMEQFELVKYSEVRCGELSGGNKRKVCTAVAFMGRNPLVLLDEPTSGMDPGSRTCVSSGWARACAHGRAVLVSTHALQDARRADRVALLKEGSLAALAPLHESLARFGGGYVVCTRVCDGFAPARDVWHRVSELIPHATLTVAHATAIHFIVPTLVTVDEKEVLTPVSMVFHVMSDLQREGLVEDFTLNQTSLEQMFLKSNGDANTFSLESSSSLCPSSESSLNGNTYRRASEDLSIVTAL</sequence>
<evidence type="ECO:0000256" key="3">
    <source>
        <dbReference type="ARBA" id="ARBA00022741"/>
    </source>
</evidence>
<evidence type="ECO:0000256" key="5">
    <source>
        <dbReference type="ARBA" id="ARBA00022989"/>
    </source>
</evidence>